<dbReference type="AlphaFoldDB" id="A0A914H7U7"/>
<evidence type="ECO:0000256" key="1">
    <source>
        <dbReference type="SAM" id="SignalP"/>
    </source>
</evidence>
<accession>A0A914H7U7</accession>
<reference evidence="3" key="1">
    <citation type="submission" date="2022-11" db="UniProtKB">
        <authorList>
            <consortium name="WormBaseParasite"/>
        </authorList>
    </citation>
    <scope>IDENTIFICATION</scope>
</reference>
<dbReference type="Proteomes" id="UP000887572">
    <property type="component" value="Unplaced"/>
</dbReference>
<dbReference type="WBParaSite" id="Gr19_v10_g14530.t1">
    <property type="protein sequence ID" value="Gr19_v10_g14530.t1"/>
    <property type="gene ID" value="Gr19_v10_g14530"/>
</dbReference>
<proteinExistence type="predicted"/>
<keyword evidence="1" id="KW-0732">Signal</keyword>
<evidence type="ECO:0000313" key="2">
    <source>
        <dbReference type="Proteomes" id="UP000887572"/>
    </source>
</evidence>
<name>A0A914H7U7_GLORO</name>
<keyword evidence="2" id="KW-1185">Reference proteome</keyword>
<organism evidence="2 3">
    <name type="scientific">Globodera rostochiensis</name>
    <name type="common">Golden nematode worm</name>
    <name type="synonym">Heterodera rostochiensis</name>
    <dbReference type="NCBI Taxonomy" id="31243"/>
    <lineage>
        <taxon>Eukaryota</taxon>
        <taxon>Metazoa</taxon>
        <taxon>Ecdysozoa</taxon>
        <taxon>Nematoda</taxon>
        <taxon>Chromadorea</taxon>
        <taxon>Rhabditida</taxon>
        <taxon>Tylenchina</taxon>
        <taxon>Tylenchomorpha</taxon>
        <taxon>Tylenchoidea</taxon>
        <taxon>Heteroderidae</taxon>
        <taxon>Heteroderinae</taxon>
        <taxon>Globodera</taxon>
    </lineage>
</organism>
<sequence length="381" mass="43388">MFITAFTLLSLLLLYCSNSAEGKNCGLPPKIVCRKLEGTEFHAQCMGSSLVKERCFIPKHLRPPWLNVRALFGDNKIAVEETATDDAKAFKFKIIRDRPKPWYRPGFFLYPESRSSGPCYACYKGTNASRAAFGYGGWEEDYCMCAFKNKLPNAEFARKTFPSINLTDKKGRESFNKMARMPSCGNNYYDYIKHCSMVHFYENNPNAEPKFAGHKHILALLDGCILTPKQKCEVSVKIEFKQIVGSFFSSCDSKQMGIAFESSLKNSSFTLPVLFKHRQCRTSLFNSAYVHIPNTFTDITITISGECGTKRYKIPTLEFNKGRVQEMRGLQLDLHGGMPAQWRDPMQDGCNFQKHAKLKWQPTDLKHINQYGKPNVTLAYP</sequence>
<evidence type="ECO:0000313" key="3">
    <source>
        <dbReference type="WBParaSite" id="Gr19_v10_g14530.t1"/>
    </source>
</evidence>
<protein>
    <submittedName>
        <fullName evidence="3">Uncharacterized protein</fullName>
    </submittedName>
</protein>
<feature type="signal peptide" evidence="1">
    <location>
        <begin position="1"/>
        <end position="22"/>
    </location>
</feature>
<feature type="chain" id="PRO_5037618610" evidence="1">
    <location>
        <begin position="23"/>
        <end position="381"/>
    </location>
</feature>